<dbReference type="Proteomes" id="UP000243688">
    <property type="component" value="Unassembled WGS sequence"/>
</dbReference>
<keyword evidence="1" id="KW-0472">Membrane</keyword>
<dbReference type="PANTHER" id="PTHR43446">
    <property type="entry name" value="MEMBRANE PROTEIN-RELATED"/>
    <property type="match status" value="1"/>
</dbReference>
<dbReference type="Gene3D" id="3.30.479.30">
    <property type="entry name" value="Band 7 domain"/>
    <property type="match status" value="1"/>
</dbReference>
<organism evidence="3 4">
    <name type="scientific">Candidatus Reconcilbacillus cellulovorans</name>
    <dbReference type="NCBI Taxonomy" id="1906605"/>
    <lineage>
        <taxon>Bacteria</taxon>
        <taxon>Bacillati</taxon>
        <taxon>Bacillota</taxon>
        <taxon>Bacilli</taxon>
        <taxon>Bacillales</taxon>
        <taxon>Paenibacillaceae</taxon>
        <taxon>Candidatus Reconcilbacillus</taxon>
    </lineage>
</organism>
<protein>
    <recommendedName>
        <fullName evidence="2">Band 7 domain-containing protein</fullName>
    </recommendedName>
</protein>
<evidence type="ECO:0000259" key="2">
    <source>
        <dbReference type="SMART" id="SM00244"/>
    </source>
</evidence>
<dbReference type="CDD" id="cd03402">
    <property type="entry name" value="SPFH_like_u2"/>
    <property type="match status" value="1"/>
</dbReference>
<sequence>MKEFAAPKVNGFLAILAFLSLTAAGVVAFVGGSFGVGTAALIAAVLLLTSMHIVQPNQAVVVTFFGRYLGTIRTSGFWATVPLSSGKKISLRVRNFDSRKLKVNDTEGNPIEIAAVVVFRVVDSAKAAFDVDNYESFVEIQSETALRHVASQYPYDTFGDGGVSLRGNADEVSAELTRELQERLAVAGVEVMEARLTHLAYAPEIAGAMLQRQQATAIVAARQKIVEGAVGMVQAALEQLQKENIVQLDEERKAAMVNNLMVAIVSDRSAQPVLNAGTLY</sequence>
<dbReference type="InterPro" id="IPR036013">
    <property type="entry name" value="Band_7/SPFH_dom_sf"/>
</dbReference>
<dbReference type="SUPFAM" id="SSF117892">
    <property type="entry name" value="Band 7/SPFH domain"/>
    <property type="match status" value="1"/>
</dbReference>
<evidence type="ECO:0000256" key="1">
    <source>
        <dbReference type="SAM" id="Phobius"/>
    </source>
</evidence>
<dbReference type="AlphaFoldDB" id="A0A2A6E213"/>
<evidence type="ECO:0000313" key="3">
    <source>
        <dbReference type="EMBL" id="PDO11071.1"/>
    </source>
</evidence>
<dbReference type="SMART" id="SM00244">
    <property type="entry name" value="PHB"/>
    <property type="match status" value="1"/>
</dbReference>
<evidence type="ECO:0000313" key="4">
    <source>
        <dbReference type="Proteomes" id="UP000243688"/>
    </source>
</evidence>
<comment type="caution">
    <text evidence="3">The sequence shown here is derived from an EMBL/GenBank/DDBJ whole genome shotgun (WGS) entry which is preliminary data.</text>
</comment>
<dbReference type="PANTHER" id="PTHR43446:SF1">
    <property type="entry name" value="BAND 7 DOMAIN-CONTAINING PROTEIN"/>
    <property type="match status" value="1"/>
</dbReference>
<name>A0A2A6E213_9BACL</name>
<feature type="transmembrane region" description="Helical" evidence="1">
    <location>
        <begin position="36"/>
        <end position="54"/>
    </location>
</feature>
<feature type="domain" description="Band 7" evidence="2">
    <location>
        <begin position="49"/>
        <end position="213"/>
    </location>
</feature>
<proteinExistence type="predicted"/>
<keyword evidence="1" id="KW-0812">Transmembrane</keyword>
<keyword evidence="1" id="KW-1133">Transmembrane helix</keyword>
<dbReference type="InterPro" id="IPR001107">
    <property type="entry name" value="Band_7"/>
</dbReference>
<feature type="transmembrane region" description="Helical" evidence="1">
    <location>
        <begin position="12"/>
        <end position="30"/>
    </location>
</feature>
<gene>
    <name evidence="3" type="ORF">BLM47_04360</name>
</gene>
<accession>A0A2A6E213</accession>
<dbReference type="Pfam" id="PF01145">
    <property type="entry name" value="Band_7"/>
    <property type="match status" value="1"/>
</dbReference>
<dbReference type="EMBL" id="MOXJ01000006">
    <property type="protein sequence ID" value="PDO11071.1"/>
    <property type="molecule type" value="Genomic_DNA"/>
</dbReference>
<reference evidence="3 4" key="1">
    <citation type="submission" date="2016-12" db="EMBL/GenBank/DDBJ databases">
        <title>Candidatus Reconcilibacillus cellulovorans genome.</title>
        <authorList>
            <person name="Kolinko S."/>
            <person name="Wu Y.-W."/>
            <person name="Tachea F."/>
            <person name="Denzel E."/>
            <person name="Hiras J."/>
            <person name="Baecker N."/>
            <person name="Chan L.J."/>
            <person name="Eichorst S.A."/>
            <person name="Frey D."/>
            <person name="Adams P.D."/>
            <person name="Pray T."/>
            <person name="Tanjore D."/>
            <person name="Petzold C.J."/>
            <person name="Gladden J.M."/>
            <person name="Simmons B.A."/>
            <person name="Singer S.W."/>
        </authorList>
    </citation>
    <scope>NUCLEOTIDE SEQUENCE [LARGE SCALE GENOMIC DNA]</scope>
    <source>
        <strain evidence="3">JTherm</strain>
    </source>
</reference>